<feature type="non-terminal residue" evidence="2">
    <location>
        <position position="1"/>
    </location>
</feature>
<accession>A0A9N9HL57</accession>
<keyword evidence="3" id="KW-1185">Reference proteome</keyword>
<dbReference type="Proteomes" id="UP000789759">
    <property type="component" value="Unassembled WGS sequence"/>
</dbReference>
<evidence type="ECO:0000256" key="1">
    <source>
        <dbReference type="SAM" id="MobiDB-lite"/>
    </source>
</evidence>
<reference evidence="2" key="1">
    <citation type="submission" date="2021-06" db="EMBL/GenBank/DDBJ databases">
        <authorList>
            <person name="Kallberg Y."/>
            <person name="Tangrot J."/>
            <person name="Rosling A."/>
        </authorList>
    </citation>
    <scope>NUCLEOTIDE SEQUENCE</scope>
    <source>
        <strain evidence="2">FL966</strain>
    </source>
</reference>
<proteinExistence type="predicted"/>
<protein>
    <submittedName>
        <fullName evidence="2">8563_t:CDS:1</fullName>
    </submittedName>
</protein>
<name>A0A9N9HL57_9GLOM</name>
<dbReference type="AlphaFoldDB" id="A0A9N9HL57"/>
<gene>
    <name evidence="2" type="ORF">CPELLU_LOCUS11119</name>
</gene>
<comment type="caution">
    <text evidence="2">The sequence shown here is derived from an EMBL/GenBank/DDBJ whole genome shotgun (WGS) entry which is preliminary data.</text>
</comment>
<organism evidence="2 3">
    <name type="scientific">Cetraspora pellucida</name>
    <dbReference type="NCBI Taxonomy" id="1433469"/>
    <lineage>
        <taxon>Eukaryota</taxon>
        <taxon>Fungi</taxon>
        <taxon>Fungi incertae sedis</taxon>
        <taxon>Mucoromycota</taxon>
        <taxon>Glomeromycotina</taxon>
        <taxon>Glomeromycetes</taxon>
        <taxon>Diversisporales</taxon>
        <taxon>Gigasporaceae</taxon>
        <taxon>Cetraspora</taxon>
    </lineage>
</organism>
<evidence type="ECO:0000313" key="2">
    <source>
        <dbReference type="EMBL" id="CAG8687787.1"/>
    </source>
</evidence>
<dbReference type="EMBL" id="CAJVQA010009609">
    <property type="protein sequence ID" value="CAG8687787.1"/>
    <property type="molecule type" value="Genomic_DNA"/>
</dbReference>
<dbReference type="OrthoDB" id="2466707at2759"/>
<feature type="non-terminal residue" evidence="2">
    <location>
        <position position="83"/>
    </location>
</feature>
<feature type="region of interest" description="Disordered" evidence="1">
    <location>
        <begin position="1"/>
        <end position="27"/>
    </location>
</feature>
<sequence length="83" mass="9638">MNNSKSHKNNLDTNSNKSIHNNKDYLDLDNFDDESVYDLTQDNESIYDLTQDNESSYDLSQENENIYKLTQDNNLIQSASLDI</sequence>
<evidence type="ECO:0000313" key="3">
    <source>
        <dbReference type="Proteomes" id="UP000789759"/>
    </source>
</evidence>